<organism evidence="1 2">
    <name type="scientific">Mariniflexile fucanivorans</name>
    <dbReference type="NCBI Taxonomy" id="264023"/>
    <lineage>
        <taxon>Bacteria</taxon>
        <taxon>Pseudomonadati</taxon>
        <taxon>Bacteroidota</taxon>
        <taxon>Flavobacteriia</taxon>
        <taxon>Flavobacteriales</taxon>
        <taxon>Flavobacteriaceae</taxon>
        <taxon>Mariniflexile</taxon>
    </lineage>
</organism>
<evidence type="ECO:0000313" key="1">
    <source>
        <dbReference type="EMBL" id="TCL65021.1"/>
    </source>
</evidence>
<accession>A0A4R1RGC3</accession>
<sequence>MYQYCIYPKDISIILGKSISHSSNLVRIIKQAYVVTSPRPITIKKFCGYMDFPFDDIFHMINGKTSRTTS</sequence>
<name>A0A4R1RGC3_9FLAO</name>
<gene>
    <name evidence="1" type="ORF">EV196_106212</name>
</gene>
<protein>
    <submittedName>
        <fullName evidence="1">Uncharacterized protein</fullName>
    </submittedName>
</protein>
<keyword evidence="2" id="KW-1185">Reference proteome</keyword>
<dbReference type="Proteomes" id="UP000295455">
    <property type="component" value="Unassembled WGS sequence"/>
</dbReference>
<proteinExistence type="predicted"/>
<dbReference type="AlphaFoldDB" id="A0A4R1RGC3"/>
<reference evidence="1 2" key="1">
    <citation type="submission" date="2019-03" db="EMBL/GenBank/DDBJ databases">
        <title>Genomic Encyclopedia of Type Strains, Phase IV (KMG-IV): sequencing the most valuable type-strain genomes for metagenomic binning, comparative biology and taxonomic classification.</title>
        <authorList>
            <person name="Goeker M."/>
        </authorList>
    </citation>
    <scope>NUCLEOTIDE SEQUENCE [LARGE SCALE GENOMIC DNA]</scope>
    <source>
        <strain evidence="1 2">DSM 18792</strain>
    </source>
</reference>
<evidence type="ECO:0000313" key="2">
    <source>
        <dbReference type="Proteomes" id="UP000295455"/>
    </source>
</evidence>
<dbReference type="EMBL" id="SLUP01000006">
    <property type="protein sequence ID" value="TCL65021.1"/>
    <property type="molecule type" value="Genomic_DNA"/>
</dbReference>
<comment type="caution">
    <text evidence="1">The sequence shown here is derived from an EMBL/GenBank/DDBJ whole genome shotgun (WGS) entry which is preliminary data.</text>
</comment>